<proteinExistence type="predicted"/>
<dbReference type="Proteomes" id="UP000324800">
    <property type="component" value="Unassembled WGS sequence"/>
</dbReference>
<reference evidence="2 3" key="1">
    <citation type="submission" date="2019-03" db="EMBL/GenBank/DDBJ databases">
        <title>Single cell metagenomics reveals metabolic interactions within the superorganism composed of flagellate Streblomastix strix and complex community of Bacteroidetes bacteria on its surface.</title>
        <authorList>
            <person name="Treitli S.C."/>
            <person name="Kolisko M."/>
            <person name="Husnik F."/>
            <person name="Keeling P."/>
            <person name="Hampl V."/>
        </authorList>
    </citation>
    <scope>NUCLEOTIDE SEQUENCE [LARGE SCALE GENOMIC DNA]</scope>
    <source>
        <strain evidence="2">ST1C</strain>
    </source>
</reference>
<comment type="caution">
    <text evidence="2">The sequence shown here is derived from an EMBL/GenBank/DDBJ whole genome shotgun (WGS) entry which is preliminary data.</text>
</comment>
<dbReference type="EMBL" id="SNRW01002494">
    <property type="protein sequence ID" value="KAA6392585.1"/>
    <property type="molecule type" value="Genomic_DNA"/>
</dbReference>
<gene>
    <name evidence="2" type="ORF">EZS28_011892</name>
</gene>
<protein>
    <recommendedName>
        <fullName evidence="4">DUF4817 domain-containing protein</fullName>
    </recommendedName>
</protein>
<feature type="region of interest" description="Disordered" evidence="1">
    <location>
        <begin position="134"/>
        <end position="159"/>
    </location>
</feature>
<organism evidence="2 3">
    <name type="scientific">Streblomastix strix</name>
    <dbReference type="NCBI Taxonomy" id="222440"/>
    <lineage>
        <taxon>Eukaryota</taxon>
        <taxon>Metamonada</taxon>
        <taxon>Preaxostyla</taxon>
        <taxon>Oxymonadida</taxon>
        <taxon>Streblomastigidae</taxon>
        <taxon>Streblomastix</taxon>
    </lineage>
</organism>
<dbReference type="AlphaFoldDB" id="A0A5J4WDR9"/>
<evidence type="ECO:0000313" key="3">
    <source>
        <dbReference type="Proteomes" id="UP000324800"/>
    </source>
</evidence>
<evidence type="ECO:0000313" key="2">
    <source>
        <dbReference type="EMBL" id="KAA6392585.1"/>
    </source>
</evidence>
<name>A0A5J4WDR9_9EUKA</name>
<accession>A0A5J4WDR9</accession>
<evidence type="ECO:0000256" key="1">
    <source>
        <dbReference type="SAM" id="MobiDB-lite"/>
    </source>
</evidence>
<feature type="compositionally biased region" description="Basic and acidic residues" evidence="1">
    <location>
        <begin position="148"/>
        <end position="159"/>
    </location>
</feature>
<evidence type="ECO:0008006" key="4">
    <source>
        <dbReference type="Google" id="ProtNLM"/>
    </source>
</evidence>
<sequence>MRGDIGGSGEGQGAGGKSLRVELDMELEVFKLMRYNNDVDETKINEKQFPERDNNNRQHRLRSNEMEHLEMESQNTDVTDDTLIQEPWSVKSDYLIFDELRSAYGTISPESNTIQRLRRDFERSGTVVSVGERNGRLKISGPGNDIKNAIEENPYKSYQ</sequence>